<evidence type="ECO:0000313" key="2">
    <source>
        <dbReference type="Proteomes" id="UP000291084"/>
    </source>
</evidence>
<reference evidence="1 2" key="1">
    <citation type="journal article" date="2015" name="Sci. Rep.">
        <title>The power of single molecule real-time sequencing technology in the de novo assembly of a eukaryotic genome.</title>
        <authorList>
            <person name="Sakai H."/>
            <person name="Naito K."/>
            <person name="Ogiso-Tanaka E."/>
            <person name="Takahashi Y."/>
            <person name="Iseki K."/>
            <person name="Muto C."/>
            <person name="Satou K."/>
            <person name="Teruya K."/>
            <person name="Shiroma A."/>
            <person name="Shimoji M."/>
            <person name="Hirano T."/>
            <person name="Itoh T."/>
            <person name="Kaga A."/>
            <person name="Tomooka N."/>
        </authorList>
    </citation>
    <scope>NUCLEOTIDE SEQUENCE [LARGE SCALE GENOMIC DNA]</scope>
    <source>
        <strain evidence="2">cv. Shumari</strain>
    </source>
</reference>
<dbReference type="Proteomes" id="UP000291084">
    <property type="component" value="Chromosome 8"/>
</dbReference>
<organism evidence="1 2">
    <name type="scientific">Vigna angularis var. angularis</name>
    <dbReference type="NCBI Taxonomy" id="157739"/>
    <lineage>
        <taxon>Eukaryota</taxon>
        <taxon>Viridiplantae</taxon>
        <taxon>Streptophyta</taxon>
        <taxon>Embryophyta</taxon>
        <taxon>Tracheophyta</taxon>
        <taxon>Spermatophyta</taxon>
        <taxon>Magnoliopsida</taxon>
        <taxon>eudicotyledons</taxon>
        <taxon>Gunneridae</taxon>
        <taxon>Pentapetalae</taxon>
        <taxon>rosids</taxon>
        <taxon>fabids</taxon>
        <taxon>Fabales</taxon>
        <taxon>Fabaceae</taxon>
        <taxon>Papilionoideae</taxon>
        <taxon>50 kb inversion clade</taxon>
        <taxon>NPAAA clade</taxon>
        <taxon>indigoferoid/millettioid clade</taxon>
        <taxon>Phaseoleae</taxon>
        <taxon>Vigna</taxon>
    </lineage>
</organism>
<gene>
    <name evidence="1" type="primary">Vigan.08G063600</name>
    <name evidence="1" type="ORF">VIGAN_08063600</name>
</gene>
<protein>
    <submittedName>
        <fullName evidence="1">Uncharacterized protein</fullName>
    </submittedName>
</protein>
<proteinExistence type="predicted"/>
<sequence length="91" mass="11168">MKETERTPRKKRKNTEKNLLQKAISRPYFMCSKKLFSDYIQKFVSEDFVMGILFQNFIPDFNVFWKSVTKKVKWYFENLRKCVKKLRGCRK</sequence>
<dbReference type="AlphaFoldDB" id="A0A0S3SMJ1"/>
<name>A0A0S3SMJ1_PHAAN</name>
<dbReference type="EMBL" id="AP015041">
    <property type="protein sequence ID" value="BAT94067.1"/>
    <property type="molecule type" value="Genomic_DNA"/>
</dbReference>
<evidence type="ECO:0000313" key="1">
    <source>
        <dbReference type="EMBL" id="BAT94067.1"/>
    </source>
</evidence>
<keyword evidence="2" id="KW-1185">Reference proteome</keyword>
<accession>A0A0S3SMJ1</accession>